<keyword evidence="6" id="KW-0539">Nucleus</keyword>
<organism evidence="8 9">
    <name type="scientific">Chironomus riparius</name>
    <dbReference type="NCBI Taxonomy" id="315576"/>
    <lineage>
        <taxon>Eukaryota</taxon>
        <taxon>Metazoa</taxon>
        <taxon>Ecdysozoa</taxon>
        <taxon>Arthropoda</taxon>
        <taxon>Hexapoda</taxon>
        <taxon>Insecta</taxon>
        <taxon>Pterygota</taxon>
        <taxon>Neoptera</taxon>
        <taxon>Endopterygota</taxon>
        <taxon>Diptera</taxon>
        <taxon>Nematocera</taxon>
        <taxon>Chironomoidea</taxon>
        <taxon>Chironomidae</taxon>
        <taxon>Chironominae</taxon>
        <taxon>Chironomus</taxon>
    </lineage>
</organism>
<dbReference type="GO" id="GO:0006357">
    <property type="term" value="P:regulation of transcription by RNA polymerase II"/>
    <property type="evidence" value="ECO:0007669"/>
    <property type="project" value="TreeGrafter"/>
</dbReference>
<gene>
    <name evidence="8" type="ORF">CHIRRI_LOCUS4530</name>
</gene>
<keyword evidence="9" id="KW-1185">Reference proteome</keyword>
<reference evidence="8" key="1">
    <citation type="submission" date="2022-01" db="EMBL/GenBank/DDBJ databases">
        <authorList>
            <person name="King R."/>
        </authorList>
    </citation>
    <scope>NUCLEOTIDE SEQUENCE</scope>
</reference>
<keyword evidence="5" id="KW-0804">Transcription</keyword>
<evidence type="ECO:0000256" key="6">
    <source>
        <dbReference type="ARBA" id="ARBA00023242"/>
    </source>
</evidence>
<dbReference type="OrthoDB" id="5595141at2759"/>
<dbReference type="GO" id="GO:0005634">
    <property type="term" value="C:nucleus"/>
    <property type="evidence" value="ECO:0007669"/>
    <property type="project" value="UniProtKB-SubCell"/>
</dbReference>
<keyword evidence="3" id="KW-0156">Chromatin regulator</keyword>
<feature type="compositionally biased region" description="Basic and acidic residues" evidence="7">
    <location>
        <begin position="134"/>
        <end position="150"/>
    </location>
</feature>
<comment type="similarity">
    <text evidence="2">Belongs to the EAF7 family.</text>
</comment>
<keyword evidence="4" id="KW-0805">Transcription regulation</keyword>
<evidence type="ECO:0000256" key="3">
    <source>
        <dbReference type="ARBA" id="ARBA00022853"/>
    </source>
</evidence>
<dbReference type="PANTHER" id="PTHR13581:SF5">
    <property type="entry name" value="MRG_MORF4L-BINDING PROTEIN"/>
    <property type="match status" value="1"/>
</dbReference>
<protein>
    <submittedName>
        <fullName evidence="8">Uncharacterized protein</fullName>
    </submittedName>
</protein>
<evidence type="ECO:0000256" key="5">
    <source>
        <dbReference type="ARBA" id="ARBA00023163"/>
    </source>
</evidence>
<evidence type="ECO:0000256" key="1">
    <source>
        <dbReference type="ARBA" id="ARBA00004123"/>
    </source>
</evidence>
<dbReference type="InterPro" id="IPR012423">
    <property type="entry name" value="Eaf7/MRGBP"/>
</dbReference>
<dbReference type="GO" id="GO:0035267">
    <property type="term" value="C:NuA4 histone acetyltransferase complex"/>
    <property type="evidence" value="ECO:0007669"/>
    <property type="project" value="TreeGrafter"/>
</dbReference>
<dbReference type="EMBL" id="OU895877">
    <property type="protein sequence ID" value="CAG9801608.1"/>
    <property type="molecule type" value="Genomic_DNA"/>
</dbReference>
<sequence length="185" mass="21233">MLSTEDEWTTEEEIQLFLALHGLRPVGINKHFFMVCIVERLQKTLNRKISSDQIWKHLKTMYNLKALDDLEPLPFPNNEENFDLPLDLQTKLKRSESEDGESSSKETDRKPSNIVSSTTTQKPNINKSSSSNTERNDRKSHKASESERIQPKRTRGSIHHDVNADGNNSSPASTPPPQQNKRRRI</sequence>
<proteinExistence type="inferred from homology"/>
<dbReference type="Pfam" id="PF07904">
    <property type="entry name" value="Eaf7"/>
    <property type="match status" value="1"/>
</dbReference>
<feature type="region of interest" description="Disordered" evidence="7">
    <location>
        <begin position="87"/>
        <end position="185"/>
    </location>
</feature>
<evidence type="ECO:0000256" key="2">
    <source>
        <dbReference type="ARBA" id="ARBA00007117"/>
    </source>
</evidence>
<evidence type="ECO:0000256" key="4">
    <source>
        <dbReference type="ARBA" id="ARBA00023015"/>
    </source>
</evidence>
<reference evidence="8" key="2">
    <citation type="submission" date="2022-10" db="EMBL/GenBank/DDBJ databases">
        <authorList>
            <consortium name="ENA_rothamsted_submissions"/>
            <consortium name="culmorum"/>
            <person name="King R."/>
        </authorList>
    </citation>
    <scope>NUCLEOTIDE SEQUENCE</scope>
</reference>
<dbReference type="PANTHER" id="PTHR13581">
    <property type="entry name" value="MRG-BINDING PROTEIN"/>
    <property type="match status" value="1"/>
</dbReference>
<feature type="compositionally biased region" description="Basic and acidic residues" evidence="7">
    <location>
        <begin position="93"/>
        <end position="111"/>
    </location>
</feature>
<evidence type="ECO:0000256" key="7">
    <source>
        <dbReference type="SAM" id="MobiDB-lite"/>
    </source>
</evidence>
<evidence type="ECO:0000313" key="8">
    <source>
        <dbReference type="EMBL" id="CAG9801608.1"/>
    </source>
</evidence>
<name>A0A9N9RRF6_9DIPT</name>
<comment type="subcellular location">
    <subcellularLocation>
        <location evidence="1">Nucleus</location>
    </subcellularLocation>
</comment>
<dbReference type="Proteomes" id="UP001153620">
    <property type="component" value="Chromosome 1"/>
</dbReference>
<accession>A0A9N9RRF6</accession>
<dbReference type="GO" id="GO:0006325">
    <property type="term" value="P:chromatin organization"/>
    <property type="evidence" value="ECO:0007669"/>
    <property type="project" value="UniProtKB-KW"/>
</dbReference>
<evidence type="ECO:0000313" key="9">
    <source>
        <dbReference type="Proteomes" id="UP001153620"/>
    </source>
</evidence>
<feature type="compositionally biased region" description="Polar residues" evidence="7">
    <location>
        <begin position="113"/>
        <end position="133"/>
    </location>
</feature>
<dbReference type="AlphaFoldDB" id="A0A9N9RRF6"/>